<name>A0A9N9CVN6_9GLOM</name>
<dbReference type="Proteomes" id="UP000789570">
    <property type="component" value="Unassembled WGS sequence"/>
</dbReference>
<dbReference type="AlphaFoldDB" id="A0A9N9CVN6"/>
<reference evidence="2" key="1">
    <citation type="submission" date="2021-06" db="EMBL/GenBank/DDBJ databases">
        <authorList>
            <person name="Kallberg Y."/>
            <person name="Tangrot J."/>
            <person name="Rosling A."/>
        </authorList>
    </citation>
    <scope>NUCLEOTIDE SEQUENCE</scope>
    <source>
        <strain evidence="2">UK204</strain>
    </source>
</reference>
<keyword evidence="3" id="KW-1185">Reference proteome</keyword>
<sequence>DSSQLKSIKSKPVDVRTSSSKRRKKQKVRSEKELIDVPKKRKHYNKFRNMISDQNVKCESALTEEDSKEDSEEDFDVTIDEDSTEDDSQSLNEDEILFERFTAPNIEDFEPETVDTNKIDNS</sequence>
<evidence type="ECO:0000256" key="1">
    <source>
        <dbReference type="SAM" id="MobiDB-lite"/>
    </source>
</evidence>
<accession>A0A9N9CVN6</accession>
<evidence type="ECO:0000313" key="3">
    <source>
        <dbReference type="Proteomes" id="UP000789570"/>
    </source>
</evidence>
<feature type="compositionally biased region" description="Acidic residues" evidence="1">
    <location>
        <begin position="62"/>
        <end position="92"/>
    </location>
</feature>
<gene>
    <name evidence="2" type="ORF">FCALED_LOCUS9196</name>
</gene>
<dbReference type="EMBL" id="CAJVPQ010002954">
    <property type="protein sequence ID" value="CAG8613666.1"/>
    <property type="molecule type" value="Genomic_DNA"/>
</dbReference>
<feature type="region of interest" description="Disordered" evidence="1">
    <location>
        <begin position="58"/>
        <end position="92"/>
    </location>
</feature>
<evidence type="ECO:0000313" key="2">
    <source>
        <dbReference type="EMBL" id="CAG8613666.1"/>
    </source>
</evidence>
<feature type="non-terminal residue" evidence="2">
    <location>
        <position position="122"/>
    </location>
</feature>
<proteinExistence type="predicted"/>
<protein>
    <submittedName>
        <fullName evidence="2">16738_t:CDS:1</fullName>
    </submittedName>
</protein>
<feature type="region of interest" description="Disordered" evidence="1">
    <location>
        <begin position="1"/>
        <end position="34"/>
    </location>
</feature>
<comment type="caution">
    <text evidence="2">The sequence shown here is derived from an EMBL/GenBank/DDBJ whole genome shotgun (WGS) entry which is preliminary data.</text>
</comment>
<organism evidence="2 3">
    <name type="scientific">Funneliformis caledonium</name>
    <dbReference type="NCBI Taxonomy" id="1117310"/>
    <lineage>
        <taxon>Eukaryota</taxon>
        <taxon>Fungi</taxon>
        <taxon>Fungi incertae sedis</taxon>
        <taxon>Mucoromycota</taxon>
        <taxon>Glomeromycotina</taxon>
        <taxon>Glomeromycetes</taxon>
        <taxon>Glomerales</taxon>
        <taxon>Glomeraceae</taxon>
        <taxon>Funneliformis</taxon>
    </lineage>
</organism>